<evidence type="ECO:0000313" key="3">
    <source>
        <dbReference type="EMBL" id="BAD29169.1"/>
    </source>
</evidence>
<evidence type="ECO:0000256" key="1">
    <source>
        <dbReference type="SAM" id="MobiDB-lite"/>
    </source>
</evidence>
<evidence type="ECO:0000313" key="4">
    <source>
        <dbReference type="EMBL" id="BAD29669.1"/>
    </source>
</evidence>
<sequence>MVVVVIVVVASALSVGRREEGANSKEGIEPAAEAGRRGAGGSAAWRRCEGHRRHGRGESAASRSSSSSRREPAAEAEDFS</sequence>
<feature type="region of interest" description="Disordered" evidence="1">
    <location>
        <begin position="16"/>
        <end position="80"/>
    </location>
</feature>
<name>Q6EN66_ORYSJ</name>
<reference evidence="4" key="2">
    <citation type="submission" date="2004-03" db="EMBL/GenBank/DDBJ databases">
        <title>Oryza sativa nipponbare(GA3) genomic DNA, chromosome 9, PAC clone:P0663H05.</title>
        <authorList>
            <person name="Sasaki T."/>
            <person name="Matsumoto T."/>
            <person name="Katayose Y."/>
        </authorList>
    </citation>
    <scope>NUCLEOTIDE SEQUENCE</scope>
</reference>
<dbReference type="AlphaFoldDB" id="Q6EN66"/>
<reference evidence="5" key="3">
    <citation type="journal article" date="2005" name="Nature">
        <title>The map-based sequence of the rice genome.</title>
        <authorList>
            <consortium name="International rice genome sequencing project (IRGSP)"/>
            <person name="Matsumoto T."/>
            <person name="Wu J."/>
            <person name="Kanamori H."/>
            <person name="Katayose Y."/>
            <person name="Fujisawa M."/>
            <person name="Namiki N."/>
            <person name="Mizuno H."/>
            <person name="Yamamoto K."/>
            <person name="Antonio B.A."/>
            <person name="Baba T."/>
            <person name="Sakata K."/>
            <person name="Nagamura Y."/>
            <person name="Aoki H."/>
            <person name="Arikawa K."/>
            <person name="Arita K."/>
            <person name="Bito T."/>
            <person name="Chiden Y."/>
            <person name="Fujitsuka N."/>
            <person name="Fukunaka R."/>
            <person name="Hamada M."/>
            <person name="Harada C."/>
            <person name="Hayashi A."/>
            <person name="Hijishita S."/>
            <person name="Honda M."/>
            <person name="Hosokawa S."/>
            <person name="Ichikawa Y."/>
            <person name="Idonuma A."/>
            <person name="Iijima M."/>
            <person name="Ikeda M."/>
            <person name="Ikeno M."/>
            <person name="Ito K."/>
            <person name="Ito S."/>
            <person name="Ito T."/>
            <person name="Ito Y."/>
            <person name="Ito Y."/>
            <person name="Iwabuchi A."/>
            <person name="Kamiya K."/>
            <person name="Karasawa W."/>
            <person name="Kurita K."/>
            <person name="Katagiri S."/>
            <person name="Kikuta A."/>
            <person name="Kobayashi H."/>
            <person name="Kobayashi N."/>
            <person name="Machita K."/>
            <person name="Maehara T."/>
            <person name="Masukawa M."/>
            <person name="Mizubayashi T."/>
            <person name="Mukai Y."/>
            <person name="Nagasaki H."/>
            <person name="Nagata Y."/>
            <person name="Naito S."/>
            <person name="Nakashima M."/>
            <person name="Nakama Y."/>
            <person name="Nakamichi Y."/>
            <person name="Nakamura M."/>
            <person name="Meguro A."/>
            <person name="Negishi M."/>
            <person name="Ohta I."/>
            <person name="Ohta T."/>
            <person name="Okamoto M."/>
            <person name="Ono N."/>
            <person name="Saji S."/>
            <person name="Sakaguchi M."/>
            <person name="Sakai K."/>
            <person name="Shibata M."/>
            <person name="Shimokawa T."/>
            <person name="Song J."/>
            <person name="Takazaki Y."/>
            <person name="Terasawa K."/>
            <person name="Tsugane M."/>
            <person name="Tsuji K."/>
            <person name="Ueda S."/>
            <person name="Waki K."/>
            <person name="Yamagata H."/>
            <person name="Yamamoto M."/>
            <person name="Yamamoto S."/>
            <person name="Yamane H."/>
            <person name="Yoshiki S."/>
            <person name="Yoshihara R."/>
            <person name="Yukawa K."/>
            <person name="Zhong H."/>
            <person name="Yano M."/>
            <person name="Yuan Q."/>
            <person name="Ouyang S."/>
            <person name="Liu J."/>
            <person name="Jones K.M."/>
            <person name="Gansberger K."/>
            <person name="Moffat K."/>
            <person name="Hill J."/>
            <person name="Bera J."/>
            <person name="Fadrosh D."/>
            <person name="Jin S."/>
            <person name="Johri S."/>
            <person name="Kim M."/>
            <person name="Overton L."/>
            <person name="Reardon M."/>
            <person name="Tsitrin T."/>
            <person name="Vuong H."/>
            <person name="Weaver B."/>
            <person name="Ciecko A."/>
            <person name="Tallon L."/>
            <person name="Jackson J."/>
            <person name="Pai G."/>
            <person name="Aken S.V."/>
            <person name="Utterback T."/>
            <person name="Reidmuller S."/>
            <person name="Feldblyum T."/>
            <person name="Hsiao J."/>
            <person name="Zismann V."/>
            <person name="Iobst S."/>
            <person name="de Vazeille A.R."/>
            <person name="Buell C.R."/>
            <person name="Ying K."/>
            <person name="Li Y."/>
            <person name="Lu T."/>
            <person name="Huang Y."/>
            <person name="Zhao Q."/>
            <person name="Feng Q."/>
            <person name="Zhang L."/>
            <person name="Zhu J."/>
            <person name="Weng Q."/>
            <person name="Mu J."/>
            <person name="Lu Y."/>
            <person name="Fan D."/>
            <person name="Liu Y."/>
            <person name="Guan J."/>
            <person name="Zhang Y."/>
            <person name="Yu S."/>
            <person name="Liu X."/>
            <person name="Zhang Y."/>
            <person name="Hong G."/>
            <person name="Han B."/>
            <person name="Choisne N."/>
            <person name="Demange N."/>
            <person name="Orjeda G."/>
            <person name="Samain S."/>
            <person name="Cattolico L."/>
            <person name="Pelletier E."/>
            <person name="Couloux A."/>
            <person name="Segurens B."/>
            <person name="Wincker P."/>
            <person name="D'Hont A."/>
            <person name="Scarpelli C."/>
            <person name="Weissenbach J."/>
            <person name="Salanoubat M."/>
            <person name="Quetier F."/>
            <person name="Yu Y."/>
            <person name="Kim H.R."/>
            <person name="Rambo T."/>
            <person name="Currie J."/>
            <person name="Collura K."/>
            <person name="Luo M."/>
            <person name="Yang T."/>
            <person name="Ammiraju J.S.S."/>
            <person name="Engler F."/>
            <person name="Soderlund C."/>
            <person name="Wing R.A."/>
            <person name="Palmer L.E."/>
            <person name="de la Bastide M."/>
            <person name="Spiegel L."/>
            <person name="Nascimento L."/>
            <person name="Zutavern T."/>
            <person name="O'Shaughnessy A."/>
            <person name="Dike S."/>
            <person name="Dedhia N."/>
            <person name="Preston R."/>
            <person name="Balija V."/>
            <person name="McCombie W.R."/>
            <person name="Chow T."/>
            <person name="Chen H."/>
            <person name="Chung M."/>
            <person name="Chen C."/>
            <person name="Shaw J."/>
            <person name="Wu H."/>
            <person name="Hsiao K."/>
            <person name="Chao Y."/>
            <person name="Chu M."/>
            <person name="Cheng C."/>
            <person name="Hour A."/>
            <person name="Lee P."/>
            <person name="Lin S."/>
            <person name="Lin Y."/>
            <person name="Liou J."/>
            <person name="Liu S."/>
            <person name="Hsing Y."/>
            <person name="Raghuvanshi S."/>
            <person name="Mohanty A."/>
            <person name="Bharti A.K."/>
            <person name="Gaur A."/>
            <person name="Gupta V."/>
            <person name="Kumar D."/>
            <person name="Ravi V."/>
            <person name="Vij S."/>
            <person name="Kapur A."/>
            <person name="Khurana P."/>
            <person name="Khurana P."/>
            <person name="Khurana J.P."/>
            <person name="Tyagi A.K."/>
            <person name="Gaikwad K."/>
            <person name="Singh A."/>
            <person name="Dalal V."/>
            <person name="Srivastava S."/>
            <person name="Dixit A."/>
            <person name="Pal A.K."/>
            <person name="Ghazi I.A."/>
            <person name="Yadav M."/>
            <person name="Pandit A."/>
            <person name="Bhargava A."/>
            <person name="Sureshbabu K."/>
            <person name="Batra K."/>
            <person name="Sharma T.R."/>
            <person name="Mohapatra T."/>
            <person name="Singh N.K."/>
            <person name="Messing J."/>
            <person name="Nelson A.B."/>
            <person name="Fuks G."/>
            <person name="Kavchok S."/>
            <person name="Keizer G."/>
            <person name="Linton E."/>
            <person name="Llaca V."/>
            <person name="Song R."/>
            <person name="Tanyolac B."/>
            <person name="Young S."/>
            <person name="Ho-Il K."/>
            <person name="Hahn J.H."/>
            <person name="Sangsakoo G."/>
            <person name="Vanavichit A."/>
            <person name="de Mattos Luiz.A.T."/>
            <person name="Zimmer P.D."/>
            <person name="Malone G."/>
            <person name="Dellagostin O."/>
            <person name="de Oliveira A.C."/>
            <person name="Bevan M."/>
            <person name="Bancroft I."/>
            <person name="Minx P."/>
            <person name="Cordum H."/>
            <person name="Wilson R."/>
            <person name="Cheng Z."/>
            <person name="Jin W."/>
            <person name="Jiang J."/>
            <person name="Leong S.A."/>
            <person name="Iwama H."/>
            <person name="Gojobori T."/>
            <person name="Itoh T."/>
            <person name="Niimura Y."/>
            <person name="Fujii Y."/>
            <person name="Habara T."/>
            <person name="Sakai H."/>
            <person name="Sato Y."/>
            <person name="Wilson G."/>
            <person name="Kumar K."/>
            <person name="McCouch S."/>
            <person name="Juretic N."/>
            <person name="Hoen D."/>
            <person name="Wright S."/>
            <person name="Bruskiewich R."/>
            <person name="Bureau T."/>
            <person name="Miyao A."/>
            <person name="Hirochika H."/>
            <person name="Nishikawa T."/>
            <person name="Kadowaki K."/>
            <person name="Sugiura M."/>
            <person name="Burr B."/>
            <person name="Sasaki T."/>
        </authorList>
    </citation>
    <scope>NUCLEOTIDE SEQUENCE [LARGE SCALE GENOMIC DNA]</scope>
    <source>
        <strain evidence="5">cv. Nipponbare</strain>
    </source>
</reference>
<dbReference type="Proteomes" id="UP000000763">
    <property type="component" value="Chromosome 9"/>
</dbReference>
<reference evidence="3" key="1">
    <citation type="submission" date="2002-09" db="EMBL/GenBank/DDBJ databases">
        <title>Oryza sativa nipponbare(GA3) genomic DNA, chromosome 9, PAC clone:P0453B09.</title>
        <authorList>
            <person name="Sasaki T."/>
            <person name="Matsumoto T."/>
            <person name="Hattori M."/>
            <person name="Sakaki Y."/>
            <person name="Katayose Y."/>
        </authorList>
    </citation>
    <scope>NUCLEOTIDE SEQUENCE</scope>
</reference>
<feature type="compositionally biased region" description="Basic and acidic residues" evidence="1">
    <location>
        <begin position="16"/>
        <end position="28"/>
    </location>
</feature>
<feature type="chain" id="PRO_5010141792" description="Secreted protein" evidence="2">
    <location>
        <begin position="17"/>
        <end position="80"/>
    </location>
</feature>
<gene>
    <name evidence="3" type="ORF">P0453B09.5</name>
    <name evidence="4" type="ORF">P0663H05.21</name>
</gene>
<dbReference type="EMBL" id="AP005705">
    <property type="protein sequence ID" value="BAD29169.1"/>
    <property type="molecule type" value="Genomic_DNA"/>
</dbReference>
<accession>Q6EN66</accession>
<evidence type="ECO:0000256" key="2">
    <source>
        <dbReference type="SAM" id="SignalP"/>
    </source>
</evidence>
<proteinExistence type="predicted"/>
<evidence type="ECO:0000313" key="5">
    <source>
        <dbReference type="Proteomes" id="UP000000763"/>
    </source>
</evidence>
<evidence type="ECO:0008006" key="6">
    <source>
        <dbReference type="Google" id="ProtNLM"/>
    </source>
</evidence>
<reference evidence="5" key="4">
    <citation type="journal article" date="2008" name="Nucleic Acids Res.">
        <title>The rice annotation project database (RAP-DB): 2008 update.</title>
        <authorList>
            <consortium name="The rice annotation project (RAP)"/>
        </authorList>
    </citation>
    <scope>GENOME REANNOTATION</scope>
    <source>
        <strain evidence="5">cv. Nipponbare</strain>
    </source>
</reference>
<dbReference type="EMBL" id="AP006758">
    <property type="protein sequence ID" value="BAD29669.1"/>
    <property type="molecule type" value="Genomic_DNA"/>
</dbReference>
<feature type="compositionally biased region" description="Low complexity" evidence="1">
    <location>
        <begin position="58"/>
        <end position="67"/>
    </location>
</feature>
<keyword evidence="2" id="KW-0732">Signal</keyword>
<feature type="signal peptide" evidence="2">
    <location>
        <begin position="1"/>
        <end position="16"/>
    </location>
</feature>
<organism evidence="4 5">
    <name type="scientific">Oryza sativa subsp. japonica</name>
    <name type="common">Rice</name>
    <dbReference type="NCBI Taxonomy" id="39947"/>
    <lineage>
        <taxon>Eukaryota</taxon>
        <taxon>Viridiplantae</taxon>
        <taxon>Streptophyta</taxon>
        <taxon>Embryophyta</taxon>
        <taxon>Tracheophyta</taxon>
        <taxon>Spermatophyta</taxon>
        <taxon>Magnoliopsida</taxon>
        <taxon>Liliopsida</taxon>
        <taxon>Poales</taxon>
        <taxon>Poaceae</taxon>
        <taxon>BOP clade</taxon>
        <taxon>Oryzoideae</taxon>
        <taxon>Oryzeae</taxon>
        <taxon>Oryzinae</taxon>
        <taxon>Oryza</taxon>
        <taxon>Oryza sativa</taxon>
    </lineage>
</organism>
<protein>
    <recommendedName>
        <fullName evidence="6">Secreted protein</fullName>
    </recommendedName>
</protein>